<dbReference type="AlphaFoldDB" id="A0A542EEX5"/>
<feature type="region of interest" description="Disordered" evidence="1">
    <location>
        <begin position="1"/>
        <end position="40"/>
    </location>
</feature>
<reference evidence="2 3" key="1">
    <citation type="submission" date="2019-06" db="EMBL/GenBank/DDBJ databases">
        <title>Sequencing the genomes of 1000 actinobacteria strains.</title>
        <authorList>
            <person name="Klenk H.-P."/>
        </authorList>
    </citation>
    <scope>NUCLEOTIDE SEQUENCE [LARGE SCALE GENOMIC DNA]</scope>
    <source>
        <strain evidence="2 3">DSM 19828</strain>
    </source>
</reference>
<keyword evidence="3" id="KW-1185">Reference proteome</keyword>
<name>A0A542EEX5_9MICO</name>
<dbReference type="EMBL" id="VFMO01000001">
    <property type="protein sequence ID" value="TQJ13874.1"/>
    <property type="molecule type" value="Genomic_DNA"/>
</dbReference>
<dbReference type="RefSeq" id="WP_281279536.1">
    <property type="nucleotide sequence ID" value="NZ_BAABCI010000002.1"/>
</dbReference>
<organism evidence="2 3">
    <name type="scientific">Yimella lutea</name>
    <dbReference type="NCBI Taxonomy" id="587872"/>
    <lineage>
        <taxon>Bacteria</taxon>
        <taxon>Bacillati</taxon>
        <taxon>Actinomycetota</taxon>
        <taxon>Actinomycetes</taxon>
        <taxon>Micrococcales</taxon>
        <taxon>Dermacoccaceae</taxon>
        <taxon>Yimella</taxon>
    </lineage>
</organism>
<evidence type="ECO:0000256" key="1">
    <source>
        <dbReference type="SAM" id="MobiDB-lite"/>
    </source>
</evidence>
<evidence type="ECO:0000313" key="2">
    <source>
        <dbReference type="EMBL" id="TQJ13874.1"/>
    </source>
</evidence>
<protein>
    <submittedName>
        <fullName evidence="2">Uncharacterized protein</fullName>
    </submittedName>
</protein>
<proteinExistence type="predicted"/>
<sequence length="40" mass="4513">MFRIGSDQDDPRVQAYDPDPFEDHTHDEVGSSGKHAPRTT</sequence>
<evidence type="ECO:0000313" key="3">
    <source>
        <dbReference type="Proteomes" id="UP000320806"/>
    </source>
</evidence>
<accession>A0A542EEX5</accession>
<gene>
    <name evidence="2" type="ORF">FB459_1310</name>
</gene>
<comment type="caution">
    <text evidence="2">The sequence shown here is derived from an EMBL/GenBank/DDBJ whole genome shotgun (WGS) entry which is preliminary data.</text>
</comment>
<dbReference type="Proteomes" id="UP000320806">
    <property type="component" value="Unassembled WGS sequence"/>
</dbReference>